<keyword evidence="8 11" id="KW-1015">Disulfide bond</keyword>
<dbReference type="PRINTS" id="PR00421">
    <property type="entry name" value="THIOREDOXIN"/>
</dbReference>
<evidence type="ECO:0000256" key="1">
    <source>
        <dbReference type="ARBA" id="ARBA00001182"/>
    </source>
</evidence>
<feature type="disulfide bond" description="Redox-active" evidence="11">
    <location>
        <begin position="392"/>
        <end position="395"/>
    </location>
</feature>
<dbReference type="PROSITE" id="PS00194">
    <property type="entry name" value="THIOREDOXIN_1"/>
    <property type="match status" value="2"/>
</dbReference>
<dbReference type="PROSITE" id="PS51352">
    <property type="entry name" value="THIOREDOXIN_2"/>
    <property type="match status" value="2"/>
</dbReference>
<dbReference type="CDD" id="cd02961">
    <property type="entry name" value="PDI_a_family"/>
    <property type="match status" value="1"/>
</dbReference>
<dbReference type="OMA" id="QLANKFE"/>
<dbReference type="Proteomes" id="UP000275408">
    <property type="component" value="Unassembled WGS sequence"/>
</dbReference>
<feature type="chain" id="PRO_5017854294" description="Protein disulfide-isomerase" evidence="13">
    <location>
        <begin position="19"/>
        <end position="493"/>
    </location>
</feature>
<comment type="subcellular location">
    <subcellularLocation>
        <location evidence="2">Endoplasmic reticulum lumen</location>
    </subcellularLocation>
</comment>
<comment type="similarity">
    <text evidence="3 12">Belongs to the protein disulfide isomerase family.</text>
</comment>
<dbReference type="PANTHER" id="PTHR18929">
    <property type="entry name" value="PROTEIN DISULFIDE ISOMERASE"/>
    <property type="match status" value="1"/>
</dbReference>
<dbReference type="InterPro" id="IPR013766">
    <property type="entry name" value="Thioredoxin_domain"/>
</dbReference>
<keyword evidence="6" id="KW-0677">Repeat</keyword>
<dbReference type="OrthoDB" id="427280at2759"/>
<evidence type="ECO:0000256" key="14">
    <source>
        <dbReference type="SAM" id="MobiDB-lite"/>
    </source>
</evidence>
<name>A0A3M6TV91_POCDA</name>
<dbReference type="InterPro" id="IPR017937">
    <property type="entry name" value="Thioredoxin_CS"/>
</dbReference>
<protein>
    <recommendedName>
        <fullName evidence="4 13">Protein disulfide-isomerase</fullName>
        <ecNumber evidence="4 13">5.3.4.1</ecNumber>
    </recommendedName>
</protein>
<dbReference type="PANTHER" id="PTHR18929:SF132">
    <property type="entry name" value="PROTEIN DISULFIDE-ISOMERASE A3"/>
    <property type="match status" value="1"/>
</dbReference>
<dbReference type="AlphaFoldDB" id="A0A3M6TV91"/>
<evidence type="ECO:0000313" key="17">
    <source>
        <dbReference type="Proteomes" id="UP000275408"/>
    </source>
</evidence>
<keyword evidence="9 13" id="KW-0413">Isomerase</keyword>
<evidence type="ECO:0000256" key="7">
    <source>
        <dbReference type="ARBA" id="ARBA00022824"/>
    </source>
</evidence>
<dbReference type="InterPro" id="IPR005792">
    <property type="entry name" value="Prot_disulphide_isomerase"/>
</dbReference>
<evidence type="ECO:0000256" key="3">
    <source>
        <dbReference type="ARBA" id="ARBA00006347"/>
    </source>
</evidence>
<dbReference type="GO" id="GO:0005788">
    <property type="term" value="C:endoplasmic reticulum lumen"/>
    <property type="evidence" value="ECO:0007669"/>
    <property type="project" value="UniProtKB-SubCell"/>
</dbReference>
<dbReference type="Pfam" id="PF13848">
    <property type="entry name" value="Thioredoxin_6"/>
    <property type="match status" value="1"/>
</dbReference>
<evidence type="ECO:0000313" key="16">
    <source>
        <dbReference type="EMBL" id="RMX45286.1"/>
    </source>
</evidence>
<dbReference type="NCBIfam" id="TIGR01130">
    <property type="entry name" value="ER_PDI_fam"/>
    <property type="match status" value="1"/>
</dbReference>
<dbReference type="GO" id="GO:0034976">
    <property type="term" value="P:response to endoplasmic reticulum stress"/>
    <property type="evidence" value="ECO:0007669"/>
    <property type="project" value="TreeGrafter"/>
</dbReference>
<dbReference type="Gene3D" id="3.40.30.10">
    <property type="entry name" value="Glutaredoxin"/>
    <property type="match status" value="4"/>
</dbReference>
<dbReference type="GO" id="GO:0003756">
    <property type="term" value="F:protein disulfide isomerase activity"/>
    <property type="evidence" value="ECO:0007669"/>
    <property type="project" value="UniProtKB-EC"/>
</dbReference>
<feature type="domain" description="Thioredoxin" evidence="15">
    <location>
        <begin position="342"/>
        <end position="471"/>
    </location>
</feature>
<keyword evidence="5 13" id="KW-0732">Signal</keyword>
<evidence type="ECO:0000256" key="11">
    <source>
        <dbReference type="PIRSR" id="PIRSR605792-51"/>
    </source>
</evidence>
<keyword evidence="17" id="KW-1185">Reference proteome</keyword>
<feature type="disulfide bond" description="Redox-active" evidence="11">
    <location>
        <begin position="47"/>
        <end position="50"/>
    </location>
</feature>
<comment type="catalytic activity">
    <reaction evidence="1 13">
        <text>Catalyzes the rearrangement of -S-S- bonds in proteins.</text>
        <dbReference type="EC" id="5.3.4.1"/>
    </reaction>
</comment>
<dbReference type="FunFam" id="3.40.30.10:FF:000303">
    <property type="entry name" value="Protein disulfide-isomerase"/>
    <property type="match status" value="1"/>
</dbReference>
<feature type="signal peptide" evidence="13">
    <location>
        <begin position="1"/>
        <end position="18"/>
    </location>
</feature>
<evidence type="ECO:0000259" key="15">
    <source>
        <dbReference type="PROSITE" id="PS51352"/>
    </source>
</evidence>
<dbReference type="EC" id="5.3.4.1" evidence="4 13"/>
<dbReference type="GO" id="GO:0006457">
    <property type="term" value="P:protein folding"/>
    <property type="evidence" value="ECO:0007669"/>
    <property type="project" value="TreeGrafter"/>
</dbReference>
<dbReference type="STRING" id="46731.A0A3M6TV91"/>
<dbReference type="FunFam" id="3.40.30.10:FF:000045">
    <property type="entry name" value="Disulfide-isomerase A3"/>
    <property type="match status" value="1"/>
</dbReference>
<dbReference type="EMBL" id="RCHS01002836">
    <property type="protein sequence ID" value="RMX45286.1"/>
    <property type="molecule type" value="Genomic_DNA"/>
</dbReference>
<keyword evidence="10 11" id="KW-0676">Redox-active center</keyword>
<proteinExistence type="inferred from homology"/>
<keyword evidence="7" id="KW-0256">Endoplasmic reticulum</keyword>
<evidence type="ECO:0000256" key="10">
    <source>
        <dbReference type="ARBA" id="ARBA00023284"/>
    </source>
</evidence>
<dbReference type="CDD" id="cd02995">
    <property type="entry name" value="PDI_a_PDI_a'_C"/>
    <property type="match status" value="1"/>
</dbReference>
<dbReference type="NCBIfam" id="TIGR01126">
    <property type="entry name" value="pdi_dom"/>
    <property type="match status" value="2"/>
</dbReference>
<dbReference type="SUPFAM" id="SSF52833">
    <property type="entry name" value="Thioredoxin-like"/>
    <property type="match status" value="4"/>
</dbReference>
<dbReference type="InterPro" id="IPR036249">
    <property type="entry name" value="Thioredoxin-like_sf"/>
</dbReference>
<sequence length="493" mass="55942">MIISTILIALFASVAVCSDVIELTDSTFASGVKDKEIMLVEFFAPWCGHCKKLAPEYETAASKLIKEDPPIPLAKVDCTEAGKESCGKYGVSGYPTLKIFRNGELSKDYDGPRNAAGIIQYMKKQSAPSSQEINDLEKMKKKLDTMESALVVGFFEKDDELKTEFMKTANEMRDDYYFAHTTSEEILADLGHKDQVVIFRPSHLHSKLEPNKEVFTGMADPFYIKKFLKASVHGLVGHLTEDNEDQFKKPLCTVYFNVDFERNAKGTRYWRNRILKVATEFKNKVMTFAFASKKDFARKLDTFGLSSDNDEVVVAIVSDDGMKYPMKEKFSVDTFRDFLKNYFEGNVEPFIKSEEVPETNDGPVTVVVGKTFNEIVNDETKDVLIEFYAPWCGHCKSLEPVYKELGEKLADVKDIVIAKMDATANDAPSPYEVSGFPTIYFSPMYGKKTPKKYNGGRDVDSFIDYLKREATKPFKVPEKKKKKKKDKKQKDEL</sequence>
<dbReference type="InterPro" id="IPR005788">
    <property type="entry name" value="PDI_thioredoxin-like_dom"/>
</dbReference>
<dbReference type="FunFam" id="3.40.30.10:FF:000017">
    <property type="entry name" value="Protein disulfide-isomerase A4"/>
    <property type="match status" value="1"/>
</dbReference>
<dbReference type="CDD" id="cd03073">
    <property type="entry name" value="PDI_b'_ERp72_ERp57"/>
    <property type="match status" value="1"/>
</dbReference>
<accession>A0A3M6TV91</accession>
<comment type="caution">
    <text evidence="16">The sequence shown here is derived from an EMBL/GenBank/DDBJ whole genome shotgun (WGS) entry which is preliminary data.</text>
</comment>
<evidence type="ECO:0000256" key="9">
    <source>
        <dbReference type="ARBA" id="ARBA00023235"/>
    </source>
</evidence>
<feature type="compositionally biased region" description="Basic residues" evidence="14">
    <location>
        <begin position="478"/>
        <end position="487"/>
    </location>
</feature>
<feature type="region of interest" description="Disordered" evidence="14">
    <location>
        <begin position="474"/>
        <end position="493"/>
    </location>
</feature>
<evidence type="ECO:0000256" key="4">
    <source>
        <dbReference type="ARBA" id="ARBA00012723"/>
    </source>
</evidence>
<evidence type="ECO:0000256" key="5">
    <source>
        <dbReference type="ARBA" id="ARBA00022729"/>
    </source>
</evidence>
<evidence type="ECO:0000256" key="8">
    <source>
        <dbReference type="ARBA" id="ARBA00023157"/>
    </source>
</evidence>
<gene>
    <name evidence="16" type="ORF">pdam_00000763</name>
</gene>
<evidence type="ECO:0000256" key="6">
    <source>
        <dbReference type="ARBA" id="ARBA00022737"/>
    </source>
</evidence>
<reference evidence="16 17" key="1">
    <citation type="journal article" date="2018" name="Sci. Rep.">
        <title>Comparative analysis of the Pocillopora damicornis genome highlights role of immune system in coral evolution.</title>
        <authorList>
            <person name="Cunning R."/>
            <person name="Bay R.A."/>
            <person name="Gillette P."/>
            <person name="Baker A.C."/>
            <person name="Traylor-Knowles N."/>
        </authorList>
    </citation>
    <scope>NUCLEOTIDE SEQUENCE [LARGE SCALE GENOMIC DNA]</scope>
    <source>
        <strain evidence="16">RSMAS</strain>
        <tissue evidence="16">Whole animal</tissue>
    </source>
</reference>
<feature type="domain" description="Thioredoxin" evidence="15">
    <location>
        <begin position="1"/>
        <end position="127"/>
    </location>
</feature>
<dbReference type="FunFam" id="3.40.30.10:FF:000077">
    <property type="entry name" value="Protein disulfide-isomerase"/>
    <property type="match status" value="1"/>
</dbReference>
<evidence type="ECO:0000256" key="2">
    <source>
        <dbReference type="ARBA" id="ARBA00004319"/>
    </source>
</evidence>
<evidence type="ECO:0000256" key="12">
    <source>
        <dbReference type="RuleBase" id="RU004208"/>
    </source>
</evidence>
<evidence type="ECO:0000256" key="13">
    <source>
        <dbReference type="RuleBase" id="RU361130"/>
    </source>
</evidence>
<dbReference type="Pfam" id="PF00085">
    <property type="entry name" value="Thioredoxin"/>
    <property type="match status" value="2"/>
</dbReference>
<organism evidence="16 17">
    <name type="scientific">Pocillopora damicornis</name>
    <name type="common">Cauliflower coral</name>
    <name type="synonym">Millepora damicornis</name>
    <dbReference type="NCBI Taxonomy" id="46731"/>
    <lineage>
        <taxon>Eukaryota</taxon>
        <taxon>Metazoa</taxon>
        <taxon>Cnidaria</taxon>
        <taxon>Anthozoa</taxon>
        <taxon>Hexacorallia</taxon>
        <taxon>Scleractinia</taxon>
        <taxon>Astrocoeniina</taxon>
        <taxon>Pocilloporidae</taxon>
        <taxon>Pocillopora</taxon>
    </lineage>
</organism>